<name>A0A7Z2W146_9BURK</name>
<evidence type="ECO:0000313" key="2">
    <source>
        <dbReference type="EMBL" id="QJE02510.1"/>
    </source>
</evidence>
<sequence length="137" mass="14733">MAGRKQRSEAGDVFDERDEDCGSRFGQGWPIPARSDDMRRMSGQERSRVGSDKLAAILARLKTLWATQARGRRVSRLDGGTIFTDAEWAALGDCSLFAKLGEDDEGGGAPTQASPPSLAFEGRAAGDRSNDSARGQQ</sequence>
<feature type="region of interest" description="Disordered" evidence="1">
    <location>
        <begin position="1"/>
        <end position="49"/>
    </location>
</feature>
<proteinExistence type="predicted"/>
<dbReference type="AlphaFoldDB" id="A0A7Z2W146"/>
<feature type="compositionally biased region" description="Basic and acidic residues" evidence="1">
    <location>
        <begin position="1"/>
        <end position="10"/>
    </location>
</feature>
<organism evidence="2 3">
    <name type="scientific">Massilia forsythiae</name>
    <dbReference type="NCBI Taxonomy" id="2728020"/>
    <lineage>
        <taxon>Bacteria</taxon>
        <taxon>Pseudomonadati</taxon>
        <taxon>Pseudomonadota</taxon>
        <taxon>Betaproteobacteria</taxon>
        <taxon>Burkholderiales</taxon>
        <taxon>Oxalobacteraceae</taxon>
        <taxon>Telluria group</taxon>
        <taxon>Massilia</taxon>
    </lineage>
</organism>
<protein>
    <submittedName>
        <fullName evidence="2">Uncharacterized protein</fullName>
    </submittedName>
</protein>
<feature type="region of interest" description="Disordered" evidence="1">
    <location>
        <begin position="99"/>
        <end position="137"/>
    </location>
</feature>
<accession>A0A7Z2W146</accession>
<evidence type="ECO:0000313" key="3">
    <source>
        <dbReference type="Proteomes" id="UP000502415"/>
    </source>
</evidence>
<reference evidence="2 3" key="1">
    <citation type="submission" date="2020-04" db="EMBL/GenBank/DDBJ databases">
        <title>Genome sequencing of novel species.</title>
        <authorList>
            <person name="Heo J."/>
            <person name="Kim S.-J."/>
            <person name="Kim J.-S."/>
            <person name="Hong S.-B."/>
            <person name="Kwon S.-W."/>
        </authorList>
    </citation>
    <scope>NUCLEOTIDE SEQUENCE [LARGE SCALE GENOMIC DNA]</scope>
    <source>
        <strain evidence="2 3">GN2-R2</strain>
    </source>
</reference>
<gene>
    <name evidence="2" type="ORF">HH212_22870</name>
</gene>
<dbReference type="Proteomes" id="UP000502415">
    <property type="component" value="Chromosome"/>
</dbReference>
<dbReference type="KEGG" id="mfy:HH212_22870"/>
<dbReference type="EMBL" id="CP051685">
    <property type="protein sequence ID" value="QJE02510.1"/>
    <property type="molecule type" value="Genomic_DNA"/>
</dbReference>
<dbReference type="RefSeq" id="WP_170204594.1">
    <property type="nucleotide sequence ID" value="NZ_CP051685.1"/>
</dbReference>
<evidence type="ECO:0000256" key="1">
    <source>
        <dbReference type="SAM" id="MobiDB-lite"/>
    </source>
</evidence>
<keyword evidence="3" id="KW-1185">Reference proteome</keyword>
<feature type="compositionally biased region" description="Basic and acidic residues" evidence="1">
    <location>
        <begin position="34"/>
        <end position="49"/>
    </location>
</feature>